<evidence type="ECO:0000313" key="13">
    <source>
        <dbReference type="Proteomes" id="UP000249902"/>
    </source>
</evidence>
<dbReference type="InterPro" id="IPR005110">
    <property type="entry name" value="MoeA_linker/N"/>
</dbReference>
<keyword evidence="4 6" id="KW-0501">Molybdenum cofactor biosynthesis</keyword>
<dbReference type="GO" id="GO:0046872">
    <property type="term" value="F:metal ion binding"/>
    <property type="evidence" value="ECO:0007669"/>
    <property type="project" value="UniProtKB-UniRule"/>
</dbReference>
<evidence type="ECO:0000313" key="8">
    <source>
        <dbReference type="EMBL" id="ATA78894.1"/>
    </source>
</evidence>
<dbReference type="RefSeq" id="WP_002681101.1">
    <property type="nucleotide sequence ID" value="NZ_CP022383.1"/>
</dbReference>
<keyword evidence="6 8" id="KW-0808">Transferase</keyword>
<evidence type="ECO:0000256" key="3">
    <source>
        <dbReference type="ARBA" id="ARBA00010763"/>
    </source>
</evidence>
<dbReference type="AlphaFoldDB" id="A0A250FJQ3"/>
<evidence type="ECO:0000256" key="2">
    <source>
        <dbReference type="ARBA" id="ARBA00005046"/>
    </source>
</evidence>
<dbReference type="InterPro" id="IPR036425">
    <property type="entry name" value="MoaB/Mog-like_dom_sf"/>
</dbReference>
<proteinExistence type="inferred from homology"/>
<dbReference type="Proteomes" id="UP000217301">
    <property type="component" value="Chromosome"/>
</dbReference>
<comment type="function">
    <text evidence="1 6">Catalyzes the insertion of molybdate into adenylated molybdopterin with the concomitant release of AMP.</text>
</comment>
<keyword evidence="6" id="KW-0479">Metal-binding</keyword>
<dbReference type="SUPFAM" id="SSF63882">
    <property type="entry name" value="MoeA N-terminal region -like"/>
    <property type="match status" value="1"/>
</dbReference>
<dbReference type="GO" id="GO:0005829">
    <property type="term" value="C:cytosol"/>
    <property type="evidence" value="ECO:0007669"/>
    <property type="project" value="TreeGrafter"/>
</dbReference>
<dbReference type="EMBL" id="CP022383">
    <property type="protein sequence ID" value="ATA78894.1"/>
    <property type="molecule type" value="Genomic_DNA"/>
</dbReference>
<dbReference type="InterPro" id="IPR008284">
    <property type="entry name" value="MoCF_biosynth_CS"/>
</dbReference>
<organism evidence="8 12">
    <name type="scientific">Capnocytophaga sputigena</name>
    <dbReference type="NCBI Taxonomy" id="1019"/>
    <lineage>
        <taxon>Bacteria</taxon>
        <taxon>Pseudomonadati</taxon>
        <taxon>Bacteroidota</taxon>
        <taxon>Flavobacteriia</taxon>
        <taxon>Flavobacteriales</taxon>
        <taxon>Flavobacteriaceae</taxon>
        <taxon>Capnocytophaga</taxon>
    </lineage>
</organism>
<dbReference type="InterPro" id="IPR036688">
    <property type="entry name" value="MoeA_C_domain_IV_sf"/>
</dbReference>
<reference evidence="11 12" key="2">
    <citation type="submission" date="2017-06" db="EMBL/GenBank/DDBJ databases">
        <title>Capnocytophaga spp. assemblies.</title>
        <authorList>
            <person name="Gulvik C.A."/>
        </authorList>
    </citation>
    <scope>NUCLEOTIDE SEQUENCE [LARGE SCALE GENOMIC DNA]</scope>
    <source>
        <strain evidence="12">H4486</strain>
        <strain evidence="11">KC1668</strain>
    </source>
</reference>
<reference evidence="8" key="1">
    <citation type="journal article" date="2017" name="Genome Announc.">
        <title>Twelve Complete Reference Genomes of Clinical Isolates in the Capnocytophaga Genus.</title>
        <authorList>
            <person name="Villarma A."/>
            <person name="Gulvik C.A."/>
            <person name="Rowe L.A."/>
            <person name="Sheth M."/>
            <person name="Juieng P."/>
            <person name="Nicholson A.C."/>
            <person name="Loparev V.N."/>
            <person name="McQuiston J.R."/>
        </authorList>
    </citation>
    <scope>NUCLEOTIDE SEQUENCE</scope>
    <source>
        <strain evidence="8">H4486</strain>
        <strain evidence="9">KC1668</strain>
    </source>
</reference>
<dbReference type="EC" id="2.10.1.1" evidence="6"/>
<dbReference type="STRING" id="553177.CAPSP0001_2489"/>
<dbReference type="PROSITE" id="PS01079">
    <property type="entry name" value="MOCF_BIOSYNTHESIS_2"/>
    <property type="match status" value="1"/>
</dbReference>
<dbReference type="EMBL" id="CP022385">
    <property type="protein sequence ID" value="ATA85363.1"/>
    <property type="molecule type" value="Genomic_DNA"/>
</dbReference>
<evidence type="ECO:0000256" key="1">
    <source>
        <dbReference type="ARBA" id="ARBA00002901"/>
    </source>
</evidence>
<dbReference type="PANTHER" id="PTHR10192:SF5">
    <property type="entry name" value="GEPHYRIN"/>
    <property type="match status" value="1"/>
</dbReference>
<dbReference type="Pfam" id="PF03453">
    <property type="entry name" value="MoeA_N"/>
    <property type="match status" value="1"/>
</dbReference>
<dbReference type="eggNOG" id="COG0303">
    <property type="taxonomic scope" value="Bacteria"/>
</dbReference>
<dbReference type="Proteomes" id="UP000217334">
    <property type="component" value="Chromosome"/>
</dbReference>
<dbReference type="CDD" id="cd00887">
    <property type="entry name" value="MoeA"/>
    <property type="match status" value="1"/>
</dbReference>
<reference evidence="10 13" key="3">
    <citation type="submission" date="2018-06" db="EMBL/GenBank/DDBJ databases">
        <authorList>
            <consortium name="Pathogen Informatics"/>
            <person name="Doyle S."/>
        </authorList>
    </citation>
    <scope>NUCLEOTIDE SEQUENCE [LARGE SCALE GENOMIC DNA]</scope>
    <source>
        <strain evidence="10 13">NCTC11653</strain>
    </source>
</reference>
<dbReference type="KEGG" id="cspu:CGC55_13005"/>
<dbReference type="NCBIfam" id="NF045515">
    <property type="entry name" value="Glp_gephyrin"/>
    <property type="match status" value="1"/>
</dbReference>
<dbReference type="OrthoDB" id="9804758at2"/>
<sequence length="394" mass="43818">MVTTNQAKDLIEAHIETTNIIEVPLMDALGGYLAEHVFSPINIPSFSNSAMDGYAFRYIDTLTTDTFKIVGEVAAGKNSSVNIGFGEAVRIFTGAKIPAGVDTVIMQEVVTREGDHIRFDKNHLKKGQNIRLEGEQTKTGDLVLHEHTYLNAATIGFLSSMGIDRVKIFAKPTIGLLYTGDELVEIGEPLSEGKIYNSNTYFLQAALAEIGLQFQFIKHIPDNQSDTQKAIAEALEQVDILLLTGGISVGDYDFVLSSLQNIGVDELFYKVQQKPGKPLYFGKYGTKSVFALPGNPASVFTCYHLYVKPFLLGCYGRNNFRKEMDYATITHDYPRAKAEFTQYLKAYVDKAKVMVLHSQESHKLDTLPLTNCIIEFPAGKASFTQDEKVKIWRI</sequence>
<dbReference type="Gene3D" id="2.170.190.11">
    <property type="entry name" value="Molybdopterin biosynthesis moea protein, domain 3"/>
    <property type="match status" value="1"/>
</dbReference>
<dbReference type="SUPFAM" id="SSF63867">
    <property type="entry name" value="MoeA C-terminal domain-like"/>
    <property type="match status" value="1"/>
</dbReference>
<dbReference type="PANTHER" id="PTHR10192">
    <property type="entry name" value="MOLYBDOPTERIN BIOSYNTHESIS PROTEIN"/>
    <property type="match status" value="1"/>
</dbReference>
<keyword evidence="11" id="KW-1185">Reference proteome</keyword>
<dbReference type="GO" id="GO:0061599">
    <property type="term" value="F:molybdopterin molybdotransferase activity"/>
    <property type="evidence" value="ECO:0007669"/>
    <property type="project" value="UniProtKB-UniRule"/>
</dbReference>
<feature type="domain" description="MoaB/Mog" evidence="7">
    <location>
        <begin position="175"/>
        <end position="313"/>
    </location>
</feature>
<dbReference type="InterPro" id="IPR038987">
    <property type="entry name" value="MoeA-like"/>
</dbReference>
<evidence type="ECO:0000256" key="6">
    <source>
        <dbReference type="RuleBase" id="RU365090"/>
    </source>
</evidence>
<evidence type="ECO:0000256" key="5">
    <source>
        <dbReference type="ARBA" id="ARBA00047317"/>
    </source>
</evidence>
<dbReference type="NCBIfam" id="TIGR00177">
    <property type="entry name" value="molyb_syn"/>
    <property type="match status" value="1"/>
</dbReference>
<dbReference type="Gene3D" id="3.90.105.10">
    <property type="entry name" value="Molybdopterin biosynthesis moea protein, domain 2"/>
    <property type="match status" value="1"/>
</dbReference>
<accession>A0A250FJQ3</accession>
<evidence type="ECO:0000313" key="12">
    <source>
        <dbReference type="Proteomes" id="UP000217334"/>
    </source>
</evidence>
<comment type="catalytic activity">
    <reaction evidence="5">
        <text>adenylyl-molybdopterin + molybdate = Mo-molybdopterin + AMP + H(+)</text>
        <dbReference type="Rhea" id="RHEA:35047"/>
        <dbReference type="ChEBI" id="CHEBI:15378"/>
        <dbReference type="ChEBI" id="CHEBI:36264"/>
        <dbReference type="ChEBI" id="CHEBI:62727"/>
        <dbReference type="ChEBI" id="CHEBI:71302"/>
        <dbReference type="ChEBI" id="CHEBI:456215"/>
        <dbReference type="EC" id="2.10.1.1"/>
    </reaction>
</comment>
<dbReference type="SMART" id="SM00852">
    <property type="entry name" value="MoCF_biosynth"/>
    <property type="match status" value="1"/>
</dbReference>
<dbReference type="Gene3D" id="3.40.980.10">
    <property type="entry name" value="MoaB/Mog-like domain"/>
    <property type="match status" value="1"/>
</dbReference>
<name>A0A250FJQ3_CAPSP</name>
<dbReference type="Pfam" id="PF00994">
    <property type="entry name" value="MoCF_biosynth"/>
    <property type="match status" value="1"/>
</dbReference>
<gene>
    <name evidence="10" type="primary">moeA</name>
    <name evidence="9" type="ORF">CGC55_13005</name>
    <name evidence="8" type="ORF">CGC59_04030</name>
    <name evidence="10" type="ORF">NCTC11653_02382</name>
</gene>
<keyword evidence="6" id="KW-0460">Magnesium</keyword>
<dbReference type="InterPro" id="IPR001453">
    <property type="entry name" value="MoaB/Mog_dom"/>
</dbReference>
<dbReference type="Gene3D" id="2.40.340.10">
    <property type="entry name" value="MoeA, C-terminal, domain IV"/>
    <property type="match status" value="1"/>
</dbReference>
<dbReference type="EMBL" id="UAVP01000010">
    <property type="protein sequence ID" value="SQA76457.1"/>
    <property type="molecule type" value="Genomic_DNA"/>
</dbReference>
<comment type="cofactor">
    <cofactor evidence="6">
        <name>Mg(2+)</name>
        <dbReference type="ChEBI" id="CHEBI:18420"/>
    </cofactor>
</comment>
<keyword evidence="6" id="KW-0500">Molybdenum</keyword>
<dbReference type="Proteomes" id="UP000249902">
    <property type="component" value="Unassembled WGS sequence"/>
</dbReference>
<dbReference type="GO" id="GO:0006777">
    <property type="term" value="P:Mo-molybdopterin cofactor biosynthetic process"/>
    <property type="evidence" value="ECO:0007669"/>
    <property type="project" value="UniProtKB-UniRule"/>
</dbReference>
<evidence type="ECO:0000256" key="4">
    <source>
        <dbReference type="ARBA" id="ARBA00023150"/>
    </source>
</evidence>
<dbReference type="UniPathway" id="UPA00344"/>
<evidence type="ECO:0000313" key="11">
    <source>
        <dbReference type="Proteomes" id="UP000217301"/>
    </source>
</evidence>
<evidence type="ECO:0000313" key="9">
    <source>
        <dbReference type="EMBL" id="ATA85363.1"/>
    </source>
</evidence>
<comment type="similarity">
    <text evidence="3 6">Belongs to the MoeA family.</text>
</comment>
<dbReference type="InterPro" id="IPR036135">
    <property type="entry name" value="MoeA_linker/N_sf"/>
</dbReference>
<comment type="pathway">
    <text evidence="2 6">Cofactor biosynthesis; molybdopterin biosynthesis.</text>
</comment>
<dbReference type="SUPFAM" id="SSF53218">
    <property type="entry name" value="Molybdenum cofactor biosynthesis proteins"/>
    <property type="match status" value="1"/>
</dbReference>
<evidence type="ECO:0000259" key="7">
    <source>
        <dbReference type="SMART" id="SM00852"/>
    </source>
</evidence>
<protein>
    <recommendedName>
        <fullName evidence="6">Molybdopterin molybdenumtransferase</fullName>
        <ecNumber evidence="6">2.10.1.1</ecNumber>
    </recommendedName>
</protein>
<evidence type="ECO:0000313" key="10">
    <source>
        <dbReference type="EMBL" id="SQA76457.1"/>
    </source>
</evidence>